<organism evidence="2 3">
    <name type="scientific">Methanolobus zinderi</name>
    <dbReference type="NCBI Taxonomy" id="536044"/>
    <lineage>
        <taxon>Archaea</taxon>
        <taxon>Methanobacteriati</taxon>
        <taxon>Methanobacteriota</taxon>
        <taxon>Stenosarchaea group</taxon>
        <taxon>Methanomicrobia</taxon>
        <taxon>Methanosarcinales</taxon>
        <taxon>Methanosarcinaceae</taxon>
        <taxon>Methanolobus</taxon>
    </lineage>
</organism>
<dbReference type="Gene3D" id="3.90.1580.10">
    <property type="entry name" value="paralog of FGE (formylglycine-generating enzyme)"/>
    <property type="match status" value="1"/>
</dbReference>
<dbReference type="PANTHER" id="PTHR23150">
    <property type="entry name" value="SULFATASE MODIFYING FACTOR 1, 2"/>
    <property type="match status" value="1"/>
</dbReference>
<proteinExistence type="predicted"/>
<dbReference type="RefSeq" id="WP_176964822.1">
    <property type="nucleotide sequence ID" value="NZ_CP058215.1"/>
</dbReference>
<dbReference type="GeneID" id="55821140"/>
<dbReference type="InterPro" id="IPR005532">
    <property type="entry name" value="SUMF_dom"/>
</dbReference>
<dbReference type="Pfam" id="PF03781">
    <property type="entry name" value="FGE-sulfatase"/>
    <property type="match status" value="1"/>
</dbReference>
<dbReference type="InterPro" id="IPR051043">
    <property type="entry name" value="Sulfatase_Mod_Factor_Kinase"/>
</dbReference>
<sequence>MIIYSNKIPVRECSIILIIISALLLPGCIESSSGELETTYNNSLGMEFVLIPEGEFSMGSDSTPIVAFDDPYHAVSISESFYMGIYEVTQEEWTTVMGENPSFFKDDNRPVEQVSWNDAQQFIDKLNEMEGTTKYRLPTEAEWEYAARAGSTGKFSFTEDADDLDNYGWSDTCGWCALNSNATTHPVGEKQANQWGLYDMHGNVWEWTQDSWHDNYEGAPADGSAWEDTNTNIKVGRGGSWMDGPNICQCSFRGQLDADSSLNVLGFRLVKDI</sequence>
<dbReference type="AlphaFoldDB" id="A0A7D5I0F1"/>
<protein>
    <submittedName>
        <fullName evidence="2">Formylglycine-generating enzyme family protein</fullName>
    </submittedName>
</protein>
<evidence type="ECO:0000313" key="3">
    <source>
        <dbReference type="Proteomes" id="UP000509594"/>
    </source>
</evidence>
<dbReference type="PANTHER" id="PTHR23150:SF19">
    <property type="entry name" value="FORMYLGLYCINE-GENERATING ENZYME"/>
    <property type="match status" value="1"/>
</dbReference>
<name>A0A7D5I0F1_9EURY</name>
<dbReference type="SUPFAM" id="SSF56436">
    <property type="entry name" value="C-type lectin-like"/>
    <property type="match status" value="1"/>
</dbReference>
<dbReference type="InterPro" id="IPR016187">
    <property type="entry name" value="CTDL_fold"/>
</dbReference>
<gene>
    <name evidence="2" type="ORF">HWN40_05655</name>
</gene>
<dbReference type="OrthoDB" id="136349at2157"/>
<accession>A0A7D5I0F1</accession>
<dbReference type="GO" id="GO:0120147">
    <property type="term" value="F:formylglycine-generating oxidase activity"/>
    <property type="evidence" value="ECO:0007669"/>
    <property type="project" value="TreeGrafter"/>
</dbReference>
<keyword evidence="3" id="KW-1185">Reference proteome</keyword>
<dbReference type="InterPro" id="IPR042095">
    <property type="entry name" value="SUMF_sf"/>
</dbReference>
<dbReference type="KEGG" id="mzi:HWN40_05655"/>
<evidence type="ECO:0000313" key="2">
    <source>
        <dbReference type="EMBL" id="QLC49766.1"/>
    </source>
</evidence>
<reference evidence="2 3" key="1">
    <citation type="submission" date="2020-06" db="EMBL/GenBank/DDBJ databases">
        <title>Methanolobus halotolerans sp. nov., isolated from a saline lake Tus in Siberia.</title>
        <authorList>
            <person name="Shen Y."/>
            <person name="Chen S.-C."/>
            <person name="Lai M.-C."/>
            <person name="Huang H.-H."/>
            <person name="Chiu H.-H."/>
            <person name="Tang S.-L."/>
            <person name="Rogozin D.Y."/>
            <person name="Degermendzhy A.G."/>
        </authorList>
    </citation>
    <scope>NUCLEOTIDE SEQUENCE [LARGE SCALE GENOMIC DNA]</scope>
    <source>
        <strain evidence="2 3">DSM 21339</strain>
    </source>
</reference>
<evidence type="ECO:0000259" key="1">
    <source>
        <dbReference type="Pfam" id="PF03781"/>
    </source>
</evidence>
<dbReference type="EMBL" id="CP058215">
    <property type="protein sequence ID" value="QLC49766.1"/>
    <property type="molecule type" value="Genomic_DNA"/>
</dbReference>
<dbReference type="Proteomes" id="UP000509594">
    <property type="component" value="Chromosome"/>
</dbReference>
<feature type="domain" description="Sulfatase-modifying factor enzyme-like" evidence="1">
    <location>
        <begin position="47"/>
        <end position="271"/>
    </location>
</feature>